<evidence type="ECO:0000313" key="2">
    <source>
        <dbReference type="Proteomes" id="UP000426027"/>
    </source>
</evidence>
<reference evidence="1 2" key="1">
    <citation type="submission" date="2019-11" db="EMBL/GenBank/DDBJ databases">
        <authorList>
            <person name="Im W.T."/>
        </authorList>
    </citation>
    <scope>NUCLEOTIDE SEQUENCE [LARGE SCALE GENOMIC DNA]</scope>
    <source>
        <strain evidence="1 2">SB-02</strain>
    </source>
</reference>
<organism evidence="1 2">
    <name type="scientific">Phnomibacter ginsenosidimutans</name>
    <dbReference type="NCBI Taxonomy" id="2676868"/>
    <lineage>
        <taxon>Bacteria</taxon>
        <taxon>Pseudomonadati</taxon>
        <taxon>Bacteroidota</taxon>
        <taxon>Chitinophagia</taxon>
        <taxon>Chitinophagales</taxon>
        <taxon>Chitinophagaceae</taxon>
        <taxon>Phnomibacter</taxon>
    </lineage>
</organism>
<dbReference type="EMBL" id="CP046566">
    <property type="protein sequence ID" value="QGW28777.1"/>
    <property type="molecule type" value="Genomic_DNA"/>
</dbReference>
<gene>
    <name evidence="1" type="ORF">GLV81_12300</name>
</gene>
<protein>
    <recommendedName>
        <fullName evidence="3">UDP-glycosyltransferase</fullName>
    </recommendedName>
</protein>
<dbReference type="Proteomes" id="UP000426027">
    <property type="component" value="Chromosome"/>
</dbReference>
<keyword evidence="2" id="KW-1185">Reference proteome</keyword>
<evidence type="ECO:0000313" key="1">
    <source>
        <dbReference type="EMBL" id="QGW28777.1"/>
    </source>
</evidence>
<dbReference type="KEGG" id="fls:GLV81_12300"/>
<dbReference type="RefSeq" id="WP_157479130.1">
    <property type="nucleotide sequence ID" value="NZ_CP046566.1"/>
</dbReference>
<evidence type="ECO:0008006" key="3">
    <source>
        <dbReference type="Google" id="ProtNLM"/>
    </source>
</evidence>
<proteinExistence type="predicted"/>
<dbReference type="SUPFAM" id="SSF53756">
    <property type="entry name" value="UDP-Glycosyltransferase/glycogen phosphorylase"/>
    <property type="match status" value="1"/>
</dbReference>
<sequence>MQPANHHTNDTSSTLVLLVPDGIGVRNYLFTDVLKYLHQAGVRIFLLHRLAPAVIEQVAELHPNTFEAVYLPDIAEDRSSDLLRRLCMFIRMHRNARVLNNKSIADNWFFFSTQKGSKKLLFLSMNVLAGLLAKSAWLSGKAEAWLRRKMIHADAGKLYASLLQQLKPDMMLCTHQRSIEAGYAMSVANTLGIHTCSVIFSWDNLPKTRMTYEANDWLVWSNWMKRELQLLYPNINANNIHVTGTPQFDAYYDARLYWSEEKFHEFFGTQGKKHVFCFSGNEPSFPSDHLYLSDVLNEISKLPEANDCAVLVRPSPNDYSGRLEAVVNKFSGLAIVARPLWKREGDRDWETNIPTPEDGAVLVNLALHCDGLFNIGSTMNLDFAHLNKPAVNFAYNHPGCPHFDITQGYLQEHLKTWEGLKAVVILQKKDDLQPLLQELIHAPHLLAPDKLRWKKMITDDIYPASEALANCVIKLMQHRRHDS</sequence>
<name>A0A6I6G8G6_9BACT</name>
<accession>A0A6I6G8G6</accession>
<dbReference type="AlphaFoldDB" id="A0A6I6G8G6"/>